<proteinExistence type="predicted"/>
<dbReference type="Proteomes" id="UP000317155">
    <property type="component" value="Unassembled WGS sequence"/>
</dbReference>
<evidence type="ECO:0000313" key="1">
    <source>
        <dbReference type="EMBL" id="TRO83218.1"/>
    </source>
</evidence>
<dbReference type="InterPro" id="IPR013406">
    <property type="entry name" value="CHP02574_addiction_mod"/>
</dbReference>
<sequence length="73" mass="8206">MTVQLPLDRMNTAEKLAAMEALWEDLSRNAPTVAVPEWHREVLMVREAEIQAGVDGFGDWEEAKDAIRAAVKK</sequence>
<reference evidence="1 2" key="1">
    <citation type="submission" date="2019-07" db="EMBL/GenBank/DDBJ databases">
        <title>Insights of Desulfuromonas acetexigens electromicrobiology.</title>
        <authorList>
            <person name="Katuri K."/>
            <person name="Sapireddy V."/>
            <person name="Shaw D.R."/>
            <person name="Saikaly P."/>
        </authorList>
    </citation>
    <scope>NUCLEOTIDE SEQUENCE [LARGE SCALE GENOMIC DNA]</scope>
    <source>
        <strain evidence="1 2">2873</strain>
    </source>
</reference>
<keyword evidence="2" id="KW-1185">Reference proteome</keyword>
<comment type="caution">
    <text evidence="1">The sequence shown here is derived from an EMBL/GenBank/DDBJ whole genome shotgun (WGS) entry which is preliminary data.</text>
</comment>
<accession>A0A550JJ32</accession>
<dbReference type="RefSeq" id="WP_092055894.1">
    <property type="nucleotide sequence ID" value="NZ_FOJJ01000012.1"/>
</dbReference>
<dbReference type="AlphaFoldDB" id="A0A550JJ32"/>
<organism evidence="1 2">
    <name type="scientific">Trichloromonas acetexigens</name>
    <dbReference type="NCBI Taxonomy" id="38815"/>
    <lineage>
        <taxon>Bacteria</taxon>
        <taxon>Pseudomonadati</taxon>
        <taxon>Thermodesulfobacteriota</taxon>
        <taxon>Desulfuromonadia</taxon>
        <taxon>Desulfuromonadales</taxon>
        <taxon>Trichloromonadaceae</taxon>
        <taxon>Trichloromonas</taxon>
    </lineage>
</organism>
<dbReference type="EMBL" id="VJVV01000002">
    <property type="protein sequence ID" value="TRO83218.1"/>
    <property type="molecule type" value="Genomic_DNA"/>
</dbReference>
<name>A0A550JJ32_9BACT</name>
<evidence type="ECO:0000313" key="2">
    <source>
        <dbReference type="Proteomes" id="UP000317155"/>
    </source>
</evidence>
<gene>
    <name evidence="1" type="ORF">FL622_03820</name>
</gene>
<protein>
    <submittedName>
        <fullName evidence="1">Addiction module protein</fullName>
    </submittedName>
</protein>
<dbReference type="Pfam" id="PF09720">
    <property type="entry name" value="Unstab_antitox"/>
    <property type="match status" value="1"/>
</dbReference>
<dbReference type="OrthoDB" id="200227at2"/>